<dbReference type="OrthoDB" id="2445711at2759"/>
<dbReference type="Pfam" id="PF20147">
    <property type="entry name" value="Crinkler"/>
    <property type="match status" value="1"/>
</dbReference>
<reference evidence="6 8" key="1">
    <citation type="submission" date="2017-11" db="EMBL/GenBank/DDBJ databases">
        <title>The genome of Rhizophagus clarus HR1 reveals common genetic basis of auxotrophy among arbuscular mycorrhizal fungi.</title>
        <authorList>
            <person name="Kobayashi Y."/>
        </authorList>
    </citation>
    <scope>NUCLEOTIDE SEQUENCE [LARGE SCALE GENOMIC DNA]</scope>
    <source>
        <strain evidence="6 8">HR1</strain>
    </source>
</reference>
<reference evidence="7" key="2">
    <citation type="submission" date="2019-10" db="EMBL/GenBank/DDBJ databases">
        <title>Conservation and host-specific expression of non-tandemly repeated heterogenous ribosome RNA gene in arbuscular mycorrhizal fungi.</title>
        <authorList>
            <person name="Maeda T."/>
            <person name="Kobayashi Y."/>
            <person name="Nakagawa T."/>
            <person name="Ezawa T."/>
            <person name="Yamaguchi K."/>
            <person name="Bino T."/>
            <person name="Nishimoto Y."/>
            <person name="Shigenobu S."/>
            <person name="Kawaguchi M."/>
        </authorList>
    </citation>
    <scope>NUCLEOTIDE SEQUENCE</scope>
    <source>
        <strain evidence="7">HR1</strain>
    </source>
</reference>
<sequence>MTTVLNCALNCILLENSFAFIVDVNETNTTANSKVEVGQLKIGHLKYLIWNQRKAIQQSPNDYDLMNLWKIDISKFKSDITEEQIKTEGEQLDPCV</sequence>
<dbReference type="EMBL" id="BEXD01001491">
    <property type="protein sequence ID" value="GBB94358.1"/>
    <property type="molecule type" value="Genomic_DNA"/>
</dbReference>
<gene>
    <name evidence="7" type="ORF">RCL2_002676100</name>
    <name evidence="6" type="ORF">RclHR1_02340015</name>
</gene>
<evidence type="ECO:0000259" key="5">
    <source>
        <dbReference type="Pfam" id="PF20147"/>
    </source>
</evidence>
<comment type="caution">
    <text evidence="6">The sequence shown here is derived from an EMBL/GenBank/DDBJ whole genome shotgun (WGS) entry which is preliminary data.</text>
</comment>
<keyword evidence="4" id="KW-0732">Signal</keyword>
<dbReference type="InterPro" id="IPR045379">
    <property type="entry name" value="Crinkler_N"/>
</dbReference>
<keyword evidence="3" id="KW-0964">Secreted</keyword>
<evidence type="ECO:0000256" key="3">
    <source>
        <dbReference type="ARBA" id="ARBA00022525"/>
    </source>
</evidence>
<dbReference type="Proteomes" id="UP000615446">
    <property type="component" value="Unassembled WGS sequence"/>
</dbReference>
<accession>A0A2Z6RQL2</accession>
<feature type="signal peptide" evidence="4">
    <location>
        <begin position="1"/>
        <end position="19"/>
    </location>
</feature>
<comment type="subcellular location">
    <subcellularLocation>
        <location evidence="1">Host cell</location>
    </subcellularLocation>
    <subcellularLocation>
        <location evidence="2">Secreted</location>
    </subcellularLocation>
</comment>
<evidence type="ECO:0000313" key="6">
    <source>
        <dbReference type="EMBL" id="GBB94358.1"/>
    </source>
</evidence>
<evidence type="ECO:0000313" key="8">
    <source>
        <dbReference type="Proteomes" id="UP000247702"/>
    </source>
</evidence>
<keyword evidence="8" id="KW-1185">Reference proteome</keyword>
<evidence type="ECO:0000256" key="1">
    <source>
        <dbReference type="ARBA" id="ARBA00004340"/>
    </source>
</evidence>
<dbReference type="Proteomes" id="UP000247702">
    <property type="component" value="Unassembled WGS sequence"/>
</dbReference>
<evidence type="ECO:0000256" key="2">
    <source>
        <dbReference type="ARBA" id="ARBA00004613"/>
    </source>
</evidence>
<keyword evidence="7" id="KW-0378">Hydrolase</keyword>
<organism evidence="6 8">
    <name type="scientific">Rhizophagus clarus</name>
    <dbReference type="NCBI Taxonomy" id="94130"/>
    <lineage>
        <taxon>Eukaryota</taxon>
        <taxon>Fungi</taxon>
        <taxon>Fungi incertae sedis</taxon>
        <taxon>Mucoromycota</taxon>
        <taxon>Glomeromycotina</taxon>
        <taxon>Glomeromycetes</taxon>
        <taxon>Glomerales</taxon>
        <taxon>Glomeraceae</taxon>
        <taxon>Rhizophagus</taxon>
    </lineage>
</organism>
<feature type="chain" id="PRO_5033777023" evidence="4">
    <location>
        <begin position="20"/>
        <end position="96"/>
    </location>
</feature>
<name>A0A2Z6RQL2_9GLOM</name>
<feature type="domain" description="Crinkler effector protein N-terminal" evidence="5">
    <location>
        <begin position="9"/>
        <end position="85"/>
    </location>
</feature>
<dbReference type="GO" id="GO:0005576">
    <property type="term" value="C:extracellular region"/>
    <property type="evidence" value="ECO:0007669"/>
    <property type="project" value="UniProtKB-SubCell"/>
</dbReference>
<proteinExistence type="predicted"/>
<dbReference type="GO" id="GO:0043657">
    <property type="term" value="C:host cell"/>
    <property type="evidence" value="ECO:0007669"/>
    <property type="project" value="UniProtKB-SubCell"/>
</dbReference>
<evidence type="ECO:0000256" key="4">
    <source>
        <dbReference type="SAM" id="SignalP"/>
    </source>
</evidence>
<evidence type="ECO:0000313" key="7">
    <source>
        <dbReference type="EMBL" id="GET00296.1"/>
    </source>
</evidence>
<dbReference type="EMBL" id="BLAL01000285">
    <property type="protein sequence ID" value="GET00296.1"/>
    <property type="molecule type" value="Genomic_DNA"/>
</dbReference>
<dbReference type="AlphaFoldDB" id="A0A2Z6RQL2"/>
<protein>
    <submittedName>
        <fullName evidence="7">P-loop containing nucleoside triphosphate hydrolase protein</fullName>
    </submittedName>
</protein>
<dbReference type="GO" id="GO:0016787">
    <property type="term" value="F:hydrolase activity"/>
    <property type="evidence" value="ECO:0007669"/>
    <property type="project" value="UniProtKB-KW"/>
</dbReference>